<organism evidence="1 2">
    <name type="scientific">Seonamhaeicola aphaedonensis</name>
    <dbReference type="NCBI Taxonomy" id="1461338"/>
    <lineage>
        <taxon>Bacteria</taxon>
        <taxon>Pseudomonadati</taxon>
        <taxon>Bacteroidota</taxon>
        <taxon>Flavobacteriia</taxon>
        <taxon>Flavobacteriales</taxon>
        <taxon>Flavobacteriaceae</taxon>
    </lineage>
</organism>
<keyword evidence="2" id="KW-1185">Reference proteome</keyword>
<dbReference type="EMBL" id="QRDX01000008">
    <property type="protein sequence ID" value="RED45633.1"/>
    <property type="molecule type" value="Genomic_DNA"/>
</dbReference>
<protein>
    <submittedName>
        <fullName evidence="1">Uncharacterized protein</fullName>
    </submittedName>
</protein>
<dbReference type="Proteomes" id="UP000256629">
    <property type="component" value="Unassembled WGS sequence"/>
</dbReference>
<reference evidence="1 2" key="1">
    <citation type="submission" date="2018-07" db="EMBL/GenBank/DDBJ databases">
        <title>Genomic Encyclopedia of Type Strains, Phase III (KMG-III): the genomes of soil and plant-associated and newly described type strains.</title>
        <authorList>
            <person name="Whitman W."/>
        </authorList>
    </citation>
    <scope>NUCLEOTIDE SEQUENCE [LARGE SCALE GENOMIC DNA]</scope>
    <source>
        <strain evidence="1 2">CECT 8487</strain>
    </source>
</reference>
<dbReference type="RefSeq" id="WP_147297776.1">
    <property type="nucleotide sequence ID" value="NZ_QRDX01000008.1"/>
</dbReference>
<accession>A0A3D9H809</accession>
<evidence type="ECO:0000313" key="2">
    <source>
        <dbReference type="Proteomes" id="UP000256629"/>
    </source>
</evidence>
<evidence type="ECO:0000313" key="1">
    <source>
        <dbReference type="EMBL" id="RED45633.1"/>
    </source>
</evidence>
<comment type="caution">
    <text evidence="1">The sequence shown here is derived from an EMBL/GenBank/DDBJ whole genome shotgun (WGS) entry which is preliminary data.</text>
</comment>
<name>A0A3D9H809_9FLAO</name>
<proteinExistence type="predicted"/>
<sequence>MKFYLALFFTIMCSFSNGQVATLDEIPSVDGYIYINIEKKSLVIIDRIFSNVKLNEEKIIVNDTNSSILQNFSINESDKYKYYLVDYFESDESGLFSKNIKTIITEQKIELESPWAILKLSKMDLSNEYDWNCNDGKVNKVLRLKNDMKFLFEKRKEKLHFKLAINCEDFIFNQEVVKNNPKISIVDEELIFFHNDKVLYILSIAK</sequence>
<gene>
    <name evidence="1" type="ORF">DFQ02_10811</name>
</gene>
<dbReference type="AlphaFoldDB" id="A0A3D9H809"/>